<name>A0A9D2AA25_9LACO</name>
<feature type="non-terminal residue" evidence="2">
    <location>
        <position position="1"/>
    </location>
</feature>
<accession>A0A9D2AA25</accession>
<reference evidence="2" key="2">
    <citation type="submission" date="2021-04" db="EMBL/GenBank/DDBJ databases">
        <authorList>
            <person name="Gilroy R."/>
        </authorList>
    </citation>
    <scope>NUCLEOTIDE SEQUENCE</scope>
    <source>
        <strain evidence="2">6627</strain>
    </source>
</reference>
<evidence type="ECO:0000256" key="1">
    <source>
        <dbReference type="SAM" id="Phobius"/>
    </source>
</evidence>
<feature type="transmembrane region" description="Helical" evidence="1">
    <location>
        <begin position="237"/>
        <end position="256"/>
    </location>
</feature>
<keyword evidence="1" id="KW-1133">Transmembrane helix</keyword>
<feature type="transmembrane region" description="Helical" evidence="1">
    <location>
        <begin position="207"/>
        <end position="231"/>
    </location>
</feature>
<protein>
    <submittedName>
        <fullName evidence="2">Uncharacterized protein</fullName>
    </submittedName>
</protein>
<evidence type="ECO:0000313" key="2">
    <source>
        <dbReference type="EMBL" id="HIX02079.1"/>
    </source>
</evidence>
<evidence type="ECO:0000313" key="3">
    <source>
        <dbReference type="Proteomes" id="UP000823963"/>
    </source>
</evidence>
<keyword evidence="1" id="KW-0812">Transmembrane</keyword>
<dbReference type="EMBL" id="DXFP01000045">
    <property type="protein sequence ID" value="HIX02079.1"/>
    <property type="molecule type" value="Genomic_DNA"/>
</dbReference>
<organism evidence="2 3">
    <name type="scientific">Candidatus Ligilactobacillus excrementigallinarum</name>
    <dbReference type="NCBI Taxonomy" id="2838641"/>
    <lineage>
        <taxon>Bacteria</taxon>
        <taxon>Bacillati</taxon>
        <taxon>Bacillota</taxon>
        <taxon>Bacilli</taxon>
        <taxon>Lactobacillales</taxon>
        <taxon>Lactobacillaceae</taxon>
        <taxon>Ligilactobacillus</taxon>
    </lineage>
</organism>
<reference evidence="2" key="1">
    <citation type="journal article" date="2021" name="PeerJ">
        <title>Extensive microbial diversity within the chicken gut microbiome revealed by metagenomics and culture.</title>
        <authorList>
            <person name="Gilroy R."/>
            <person name="Ravi A."/>
            <person name="Getino M."/>
            <person name="Pursley I."/>
            <person name="Horton D.L."/>
            <person name="Alikhan N.F."/>
            <person name="Baker D."/>
            <person name="Gharbi K."/>
            <person name="Hall N."/>
            <person name="Watson M."/>
            <person name="Adriaenssens E.M."/>
            <person name="Foster-Nyarko E."/>
            <person name="Jarju S."/>
            <person name="Secka A."/>
            <person name="Antonio M."/>
            <person name="Oren A."/>
            <person name="Chaudhuri R.R."/>
            <person name="La Ragione R."/>
            <person name="Hildebrand F."/>
            <person name="Pallen M.J."/>
        </authorList>
    </citation>
    <scope>NUCLEOTIDE SEQUENCE</scope>
    <source>
        <strain evidence="2">6627</strain>
    </source>
</reference>
<sequence>DELNNNSKINNVQVHFQSKKDKNVTYFYGKGNFPVPPMISGSFFSKNDFDSVVNVAVVGKNVGKKLYKPKDQAYLHFKDYYIPVLGVMGDKVSSKLDDQIFIAGGREAMDNLMSNDFIIKIDGRKNFSDEMLKQTFNAANVKKVAQQNTIAQSGSWISNHLMQVLGLILVVLAMAAGIILWIAAGGKDFQAELFAKRDKQRIIFDEWRSFTIYTGIGMIVGTLIGTVIFTLSTYVQLIPFIIAVYLLSSIAFYFITKKKINGIKIKL</sequence>
<comment type="caution">
    <text evidence="2">The sequence shown here is derived from an EMBL/GenBank/DDBJ whole genome shotgun (WGS) entry which is preliminary data.</text>
</comment>
<gene>
    <name evidence="2" type="ORF">H9861_04920</name>
</gene>
<dbReference type="Proteomes" id="UP000823963">
    <property type="component" value="Unassembled WGS sequence"/>
</dbReference>
<keyword evidence="1" id="KW-0472">Membrane</keyword>
<feature type="transmembrane region" description="Helical" evidence="1">
    <location>
        <begin position="164"/>
        <end position="186"/>
    </location>
</feature>
<dbReference type="AlphaFoldDB" id="A0A9D2AA25"/>
<proteinExistence type="predicted"/>